<comment type="caution">
    <text evidence="1">The sequence shown here is derived from an EMBL/GenBank/DDBJ whole genome shotgun (WGS) entry which is preliminary data.</text>
</comment>
<evidence type="ECO:0000313" key="1">
    <source>
        <dbReference type="EMBL" id="RNA11927.1"/>
    </source>
</evidence>
<dbReference type="Proteomes" id="UP000276133">
    <property type="component" value="Unassembled WGS sequence"/>
</dbReference>
<organism evidence="1 2">
    <name type="scientific">Brachionus plicatilis</name>
    <name type="common">Marine rotifer</name>
    <name type="synonym">Brachionus muelleri</name>
    <dbReference type="NCBI Taxonomy" id="10195"/>
    <lineage>
        <taxon>Eukaryota</taxon>
        <taxon>Metazoa</taxon>
        <taxon>Spiralia</taxon>
        <taxon>Gnathifera</taxon>
        <taxon>Rotifera</taxon>
        <taxon>Eurotatoria</taxon>
        <taxon>Monogononta</taxon>
        <taxon>Pseudotrocha</taxon>
        <taxon>Ploima</taxon>
        <taxon>Brachionidae</taxon>
        <taxon>Brachionus</taxon>
    </lineage>
</organism>
<reference evidence="1 2" key="1">
    <citation type="journal article" date="2018" name="Sci. Rep.">
        <title>Genomic signatures of local adaptation to the degree of environmental predictability in rotifers.</title>
        <authorList>
            <person name="Franch-Gras L."/>
            <person name="Hahn C."/>
            <person name="Garcia-Roger E.M."/>
            <person name="Carmona M.J."/>
            <person name="Serra M."/>
            <person name="Gomez A."/>
        </authorList>
    </citation>
    <scope>NUCLEOTIDE SEQUENCE [LARGE SCALE GENOMIC DNA]</scope>
    <source>
        <strain evidence="1">HYR1</strain>
    </source>
</reference>
<sequence length="379" mass="43763">MSDSDKSGSSFWSALDNFLRARPTSTQADKEPKQDKKAEATLKTVQDFDQDAPSDEIFKRLNSLKSSEPFENRLKSFEELIKLSELFQLNESSINNFLKVTSDLYKIDRTPAEIRIKAFNYLIQFYQKKSDKFDSFMLRNHLLCFIIINCKKSKCIFLNALNQISKPTSPEDGHNSILENLRPSSNTKLLSDDLKLRLTLFLLVTRNGNNCKNLDPDLMSECLVYFLENSELLIDKFGDLFIMFKNLMTNKYFQYTNEQILTMLSRTILNFSYLVTANFERPGRLNQEDIKSCVDLIENLIENITSSICINYVVLCLCELLDIVWQNGQPRTEVQLSRNEALDFSDLLISQIYGCMSKLFVSPIGSYAVFTFFSEIFPI</sequence>
<proteinExistence type="predicted"/>
<keyword evidence="2" id="KW-1185">Reference proteome</keyword>
<dbReference type="AlphaFoldDB" id="A0A3M7QKG5"/>
<feature type="non-terminal residue" evidence="1">
    <location>
        <position position="379"/>
    </location>
</feature>
<dbReference type="EMBL" id="REGN01005811">
    <property type="protein sequence ID" value="RNA11927.1"/>
    <property type="molecule type" value="Genomic_DNA"/>
</dbReference>
<accession>A0A3M7QKG5</accession>
<name>A0A3M7QKG5_BRAPC</name>
<gene>
    <name evidence="1" type="ORF">BpHYR1_032477</name>
</gene>
<evidence type="ECO:0000313" key="2">
    <source>
        <dbReference type="Proteomes" id="UP000276133"/>
    </source>
</evidence>
<protein>
    <submittedName>
        <fullName evidence="1">Uncharacterized protein</fullName>
    </submittedName>
</protein>